<dbReference type="AlphaFoldDB" id="A0A067BSK0"/>
<dbReference type="Pfam" id="PF15159">
    <property type="entry name" value="PIG-Y"/>
    <property type="match status" value="1"/>
</dbReference>
<dbReference type="PANTHER" id="PTHR36485">
    <property type="entry name" value="OS01G0939000 PROTEIN"/>
    <property type="match status" value="1"/>
</dbReference>
<keyword evidence="3" id="KW-1185">Reference proteome</keyword>
<name>A0A067BSK0_SAPPC</name>
<keyword evidence="1" id="KW-1133">Transmembrane helix</keyword>
<feature type="transmembrane region" description="Helical" evidence="1">
    <location>
        <begin position="24"/>
        <end position="50"/>
    </location>
</feature>
<keyword evidence="1" id="KW-0812">Transmembrane</keyword>
<dbReference type="RefSeq" id="XP_012209503.1">
    <property type="nucleotide sequence ID" value="XM_012354113.1"/>
</dbReference>
<dbReference type="PANTHER" id="PTHR36485:SF1">
    <property type="entry name" value="TRANSMEMBRANE PROTEIN"/>
    <property type="match status" value="1"/>
</dbReference>
<evidence type="ECO:0000313" key="3">
    <source>
        <dbReference type="Proteomes" id="UP000030745"/>
    </source>
</evidence>
<dbReference type="OMA" id="MENDRYY"/>
<protein>
    <recommendedName>
        <fullName evidence="4">Phosphatidylinositol N-acetylglucosaminyltransferase subunit Y</fullName>
    </recommendedName>
</protein>
<proteinExistence type="predicted"/>
<evidence type="ECO:0008006" key="4">
    <source>
        <dbReference type="Google" id="ProtNLM"/>
    </source>
</evidence>
<dbReference type="Proteomes" id="UP000030745">
    <property type="component" value="Unassembled WGS sequence"/>
</dbReference>
<organism evidence="2 3">
    <name type="scientific">Saprolegnia parasitica (strain CBS 223.65)</name>
    <dbReference type="NCBI Taxonomy" id="695850"/>
    <lineage>
        <taxon>Eukaryota</taxon>
        <taxon>Sar</taxon>
        <taxon>Stramenopiles</taxon>
        <taxon>Oomycota</taxon>
        <taxon>Saprolegniomycetes</taxon>
        <taxon>Saprolegniales</taxon>
        <taxon>Saprolegniaceae</taxon>
        <taxon>Saprolegnia</taxon>
    </lineage>
</organism>
<sequence>MPPSRTASAIAGREGARIVSTGAIWGYVIVGLSFAFFMTFLYLIVVAKLLPPSDDPSRFPMMETIRQDHFYCYLIPLTIPAGFIAMYINWVSLKYFRHN</sequence>
<evidence type="ECO:0000313" key="2">
    <source>
        <dbReference type="EMBL" id="KDO19795.1"/>
    </source>
</evidence>
<keyword evidence="1" id="KW-0472">Membrane</keyword>
<dbReference type="EMBL" id="KK583334">
    <property type="protein sequence ID" value="KDO19795.1"/>
    <property type="molecule type" value="Genomic_DNA"/>
</dbReference>
<evidence type="ECO:0000256" key="1">
    <source>
        <dbReference type="SAM" id="Phobius"/>
    </source>
</evidence>
<dbReference type="KEGG" id="spar:SPRG_14989"/>
<accession>A0A067BSK0</accession>
<reference evidence="2 3" key="1">
    <citation type="journal article" date="2013" name="PLoS Genet.">
        <title>Distinctive expansion of potential virulence genes in the genome of the oomycete fish pathogen Saprolegnia parasitica.</title>
        <authorList>
            <person name="Jiang R.H."/>
            <person name="de Bruijn I."/>
            <person name="Haas B.J."/>
            <person name="Belmonte R."/>
            <person name="Lobach L."/>
            <person name="Christie J."/>
            <person name="van den Ackerveken G."/>
            <person name="Bottin A."/>
            <person name="Bulone V."/>
            <person name="Diaz-Moreno S.M."/>
            <person name="Dumas B."/>
            <person name="Fan L."/>
            <person name="Gaulin E."/>
            <person name="Govers F."/>
            <person name="Grenville-Briggs L.J."/>
            <person name="Horner N.R."/>
            <person name="Levin J.Z."/>
            <person name="Mammella M."/>
            <person name="Meijer H.J."/>
            <person name="Morris P."/>
            <person name="Nusbaum C."/>
            <person name="Oome S."/>
            <person name="Phillips A.J."/>
            <person name="van Rooyen D."/>
            <person name="Rzeszutek E."/>
            <person name="Saraiva M."/>
            <person name="Secombes C.J."/>
            <person name="Seidl M.F."/>
            <person name="Snel B."/>
            <person name="Stassen J.H."/>
            <person name="Sykes S."/>
            <person name="Tripathy S."/>
            <person name="van den Berg H."/>
            <person name="Vega-Arreguin J.C."/>
            <person name="Wawra S."/>
            <person name="Young S.K."/>
            <person name="Zeng Q."/>
            <person name="Dieguez-Uribeondo J."/>
            <person name="Russ C."/>
            <person name="Tyler B.M."/>
            <person name="van West P."/>
        </authorList>
    </citation>
    <scope>NUCLEOTIDE SEQUENCE [LARGE SCALE GENOMIC DNA]</scope>
    <source>
        <strain evidence="2 3">CBS 223.65</strain>
    </source>
</reference>
<dbReference type="GeneID" id="24136763"/>
<dbReference type="STRING" id="695850.A0A067BSK0"/>
<feature type="transmembrane region" description="Helical" evidence="1">
    <location>
        <begin position="70"/>
        <end position="90"/>
    </location>
</feature>
<dbReference type="VEuPathDB" id="FungiDB:SPRG_14989"/>
<gene>
    <name evidence="2" type="ORF">SPRG_14989</name>
</gene>
<dbReference type="OrthoDB" id="2157498at2759"/>
<dbReference type="InterPro" id="IPR029164">
    <property type="entry name" value="PIG-Y"/>
</dbReference>